<feature type="region of interest" description="Disordered" evidence="1">
    <location>
        <begin position="161"/>
        <end position="187"/>
    </location>
</feature>
<gene>
    <name evidence="2" type="ORF">OBBRIDRAFT_428584</name>
</gene>
<evidence type="ECO:0000313" key="2">
    <source>
        <dbReference type="EMBL" id="OCH92549.1"/>
    </source>
</evidence>
<dbReference type="EMBL" id="KV722367">
    <property type="protein sequence ID" value="OCH92549.1"/>
    <property type="molecule type" value="Genomic_DNA"/>
</dbReference>
<proteinExistence type="predicted"/>
<dbReference type="AlphaFoldDB" id="A0A8E2B208"/>
<feature type="compositionally biased region" description="Basic and acidic residues" evidence="1">
    <location>
        <begin position="166"/>
        <end position="183"/>
    </location>
</feature>
<dbReference type="Proteomes" id="UP000250043">
    <property type="component" value="Unassembled WGS sequence"/>
</dbReference>
<evidence type="ECO:0000256" key="1">
    <source>
        <dbReference type="SAM" id="MobiDB-lite"/>
    </source>
</evidence>
<protein>
    <submittedName>
        <fullName evidence="2">Uncharacterized protein</fullName>
    </submittedName>
</protein>
<accession>A0A8E2B208</accession>
<sequence>MRFIAFSHRTSSGRLTRGRTYVASSAVVESWVDLSVFESADIQDAAGALSQTVADAHSSFTDPDSDFEEDVDAEEDRKLKRPRKIRSMKYKEASAEPAFIVRMVSSHVEGATREEFIDEFAGETPNVPRSCSCKSMYRVAVKASRKLRRWNWTFCRSYGCGSKSKRASENPREIYDNGNDHAKSSLLGLLGDTQLPRKRRRVA</sequence>
<keyword evidence="3" id="KW-1185">Reference proteome</keyword>
<name>A0A8E2B208_9APHY</name>
<organism evidence="2 3">
    <name type="scientific">Obba rivulosa</name>
    <dbReference type="NCBI Taxonomy" id="1052685"/>
    <lineage>
        <taxon>Eukaryota</taxon>
        <taxon>Fungi</taxon>
        <taxon>Dikarya</taxon>
        <taxon>Basidiomycota</taxon>
        <taxon>Agaricomycotina</taxon>
        <taxon>Agaricomycetes</taxon>
        <taxon>Polyporales</taxon>
        <taxon>Gelatoporiaceae</taxon>
        <taxon>Obba</taxon>
    </lineage>
</organism>
<reference evidence="2 3" key="1">
    <citation type="submission" date="2016-07" db="EMBL/GenBank/DDBJ databases">
        <title>Draft genome of the white-rot fungus Obba rivulosa 3A-2.</title>
        <authorList>
            <consortium name="DOE Joint Genome Institute"/>
            <person name="Miettinen O."/>
            <person name="Riley R."/>
            <person name="Acob R."/>
            <person name="Barry K."/>
            <person name="Cullen D."/>
            <person name="De Vries R."/>
            <person name="Hainaut M."/>
            <person name="Hatakka A."/>
            <person name="Henrissat B."/>
            <person name="Hilden K."/>
            <person name="Kuo R."/>
            <person name="Labutti K."/>
            <person name="Lipzen A."/>
            <person name="Makela M.R."/>
            <person name="Sandor L."/>
            <person name="Spatafora J.W."/>
            <person name="Grigoriev I.V."/>
            <person name="Hibbett D.S."/>
        </authorList>
    </citation>
    <scope>NUCLEOTIDE SEQUENCE [LARGE SCALE GENOMIC DNA]</scope>
    <source>
        <strain evidence="2 3">3A-2</strain>
    </source>
</reference>
<evidence type="ECO:0000313" key="3">
    <source>
        <dbReference type="Proteomes" id="UP000250043"/>
    </source>
</evidence>